<name>A0A382A8M1_9ZZZZ</name>
<accession>A0A382A8M1</accession>
<dbReference type="Gene3D" id="3.30.40.220">
    <property type="match status" value="1"/>
</dbReference>
<dbReference type="EMBL" id="UINC01024203">
    <property type="protein sequence ID" value="SVA97387.1"/>
    <property type="molecule type" value="Genomic_DNA"/>
</dbReference>
<dbReference type="AlphaFoldDB" id="A0A382A8M1"/>
<evidence type="ECO:0000313" key="1">
    <source>
        <dbReference type="EMBL" id="SVA97387.1"/>
    </source>
</evidence>
<proteinExistence type="predicted"/>
<evidence type="ECO:0008006" key="2">
    <source>
        <dbReference type="Google" id="ProtNLM"/>
    </source>
</evidence>
<organism evidence="1">
    <name type="scientific">marine metagenome</name>
    <dbReference type="NCBI Taxonomy" id="408172"/>
    <lineage>
        <taxon>unclassified sequences</taxon>
        <taxon>metagenomes</taxon>
        <taxon>ecological metagenomes</taxon>
    </lineage>
</organism>
<reference evidence="1" key="1">
    <citation type="submission" date="2018-05" db="EMBL/GenBank/DDBJ databases">
        <authorList>
            <person name="Lanie J.A."/>
            <person name="Ng W.-L."/>
            <person name="Kazmierczak K.M."/>
            <person name="Andrzejewski T.M."/>
            <person name="Davidsen T.M."/>
            <person name="Wayne K.J."/>
            <person name="Tettelin H."/>
            <person name="Glass J.I."/>
            <person name="Rusch D."/>
            <person name="Podicherti R."/>
            <person name="Tsui H.-C.T."/>
            <person name="Winkler M.E."/>
        </authorList>
    </citation>
    <scope>NUCLEOTIDE SEQUENCE</scope>
</reference>
<sequence length="124" mass="14701">MSKARIYKQKNWIPSMINDAKRNEKKKFPNVEKPITTEYIKNQQKLQNNKCLYCDCEMKYGIGVNRKKNRKAITLERISSDLPHTNSNCVLICQGCNLMKNSTEFRKFVEKCTYISNKFKYVFD</sequence>
<gene>
    <name evidence="1" type="ORF">METZ01_LOCUS150241</name>
</gene>
<protein>
    <recommendedName>
        <fullName evidence="2">HNH domain-containing protein</fullName>
    </recommendedName>
</protein>